<evidence type="ECO:0000313" key="9">
    <source>
        <dbReference type="EMBL" id="UWZ58281.1"/>
    </source>
</evidence>
<dbReference type="Gene3D" id="3.10.450.50">
    <property type="match status" value="1"/>
</dbReference>
<proteinExistence type="inferred from homology"/>
<dbReference type="SUPFAM" id="SSF88659">
    <property type="entry name" value="Sigma3 and sigma4 domains of RNA polymerase sigma factors"/>
    <property type="match status" value="1"/>
</dbReference>
<dbReference type="GO" id="GO:0003677">
    <property type="term" value="F:DNA binding"/>
    <property type="evidence" value="ECO:0007669"/>
    <property type="project" value="InterPro"/>
</dbReference>
<dbReference type="PANTHER" id="PTHR30173:SF36">
    <property type="entry name" value="ECF RNA POLYMERASE SIGMA FACTOR SIGJ"/>
    <property type="match status" value="1"/>
</dbReference>
<feature type="domain" description="RNA polymerase sigma factor 70 region 4 type 2" evidence="7">
    <location>
        <begin position="129"/>
        <end position="181"/>
    </location>
</feature>
<dbReference type="Gene3D" id="1.10.10.10">
    <property type="entry name" value="Winged helix-like DNA-binding domain superfamily/Winged helix DNA-binding domain"/>
    <property type="match status" value="1"/>
</dbReference>
<evidence type="ECO:0000256" key="3">
    <source>
        <dbReference type="ARBA" id="ARBA00023015"/>
    </source>
</evidence>
<organism evidence="9 10">
    <name type="scientific">Dactylosporangium aurantiacum</name>
    <dbReference type="NCBI Taxonomy" id="35754"/>
    <lineage>
        <taxon>Bacteria</taxon>
        <taxon>Bacillati</taxon>
        <taxon>Actinomycetota</taxon>
        <taxon>Actinomycetes</taxon>
        <taxon>Micromonosporales</taxon>
        <taxon>Micromonosporaceae</taxon>
        <taxon>Dactylosporangium</taxon>
    </lineage>
</organism>
<dbReference type="EMBL" id="CP073767">
    <property type="protein sequence ID" value="UWZ58281.1"/>
    <property type="molecule type" value="Genomic_DNA"/>
</dbReference>
<evidence type="ECO:0000256" key="5">
    <source>
        <dbReference type="ARBA" id="ARBA00023163"/>
    </source>
</evidence>
<sequence>MTVEFQARTEPFRRELLAHCYRMLGSFHDAEDLVQETYVRALRGYAGFQGRSSVRVWLYRIATTACLDHLEGRRRRALPSGLGAPEHDHRVRLVPGAADVPWLGPAPDHRLGVGDDPADIVAARSGVRLAFVAALQLLPARQRAVLILRDVLAWRAAEVAEVLSTTTVAVNSALRRARDTLAPVVADDLSEPPDPATRAVLDRYVTAFVRADVDALVGLLRADVELEMPPIPTWFTGADAVGRFLAERAALWPDRWLVRHTRANGGPALAMYVLDPGRHEYAAHGITLLSLLGGRVSRVVVFNDETLFPVFDLPVTEPARAAARAASRAQGEARR</sequence>
<evidence type="ECO:0000259" key="7">
    <source>
        <dbReference type="Pfam" id="PF08281"/>
    </source>
</evidence>
<gene>
    <name evidence="9" type="ORF">Daura_20170</name>
</gene>
<dbReference type="Pfam" id="PF12680">
    <property type="entry name" value="SnoaL_2"/>
    <property type="match status" value="1"/>
</dbReference>
<dbReference type="InterPro" id="IPR013324">
    <property type="entry name" value="RNA_pol_sigma_r3/r4-like"/>
</dbReference>
<dbReference type="OrthoDB" id="6689546at2"/>
<name>A0A9Q9IMA9_9ACTN</name>
<evidence type="ECO:0000256" key="4">
    <source>
        <dbReference type="ARBA" id="ARBA00023082"/>
    </source>
</evidence>
<keyword evidence="3" id="KW-0805">Transcription regulation</keyword>
<dbReference type="GO" id="GO:0016987">
    <property type="term" value="F:sigma factor activity"/>
    <property type="evidence" value="ECO:0007669"/>
    <property type="project" value="UniProtKB-KW"/>
</dbReference>
<dbReference type="InterPro" id="IPR037401">
    <property type="entry name" value="SnoaL-like"/>
</dbReference>
<reference evidence="9" key="1">
    <citation type="submission" date="2021-04" db="EMBL/GenBank/DDBJ databases">
        <title>Dactylosporangium aurantiacum NRRL B-8018 full assembly.</title>
        <authorList>
            <person name="Hartkoorn R.C."/>
            <person name="Beaudoing E."/>
            <person name="Hot D."/>
        </authorList>
    </citation>
    <scope>NUCLEOTIDE SEQUENCE</scope>
    <source>
        <strain evidence="9">NRRL B-8018</strain>
    </source>
</reference>
<dbReference type="Gene3D" id="1.10.1740.10">
    <property type="match status" value="1"/>
</dbReference>
<dbReference type="InterPro" id="IPR014284">
    <property type="entry name" value="RNA_pol_sigma-70_dom"/>
</dbReference>
<dbReference type="InterPro" id="IPR036388">
    <property type="entry name" value="WH-like_DNA-bd_sf"/>
</dbReference>
<dbReference type="NCBIfam" id="NF006089">
    <property type="entry name" value="PRK08241.1"/>
    <property type="match status" value="1"/>
</dbReference>
<dbReference type="NCBIfam" id="TIGR02937">
    <property type="entry name" value="sigma70-ECF"/>
    <property type="match status" value="1"/>
</dbReference>
<dbReference type="InterPro" id="IPR052704">
    <property type="entry name" value="ECF_Sigma-70_Domain"/>
</dbReference>
<evidence type="ECO:0000259" key="8">
    <source>
        <dbReference type="Pfam" id="PF12680"/>
    </source>
</evidence>
<dbReference type="NCBIfam" id="TIGR02960">
    <property type="entry name" value="SigX5"/>
    <property type="match status" value="1"/>
</dbReference>
<dbReference type="Pfam" id="PF08281">
    <property type="entry name" value="Sigma70_r4_2"/>
    <property type="match status" value="1"/>
</dbReference>
<dbReference type="AlphaFoldDB" id="A0A9Q9IMA9"/>
<evidence type="ECO:0000313" key="10">
    <source>
        <dbReference type="Proteomes" id="UP001058003"/>
    </source>
</evidence>
<accession>A0A9Q9IMA9</accession>
<dbReference type="InterPro" id="IPR013325">
    <property type="entry name" value="RNA_pol_sigma_r2"/>
</dbReference>
<keyword evidence="4" id="KW-0731">Sigma factor</keyword>
<evidence type="ECO:0000256" key="2">
    <source>
        <dbReference type="ARBA" id="ARBA00011344"/>
    </source>
</evidence>
<dbReference type="InterPro" id="IPR013249">
    <property type="entry name" value="RNA_pol_sigma70_r4_t2"/>
</dbReference>
<dbReference type="SUPFAM" id="SSF88946">
    <property type="entry name" value="Sigma2 domain of RNA polymerase sigma factors"/>
    <property type="match status" value="1"/>
</dbReference>
<feature type="domain" description="RNA polymerase sigma-70 region 2" evidence="6">
    <location>
        <begin position="12"/>
        <end position="76"/>
    </location>
</feature>
<dbReference type="InterPro" id="IPR032710">
    <property type="entry name" value="NTF2-like_dom_sf"/>
</dbReference>
<comment type="similarity">
    <text evidence="1">Belongs to the sigma-70 factor family. ECF subfamily.</text>
</comment>
<dbReference type="KEGG" id="daur:Daura_20170"/>
<dbReference type="InterPro" id="IPR007627">
    <property type="entry name" value="RNA_pol_sigma70_r2"/>
</dbReference>
<dbReference type="SUPFAM" id="SSF54427">
    <property type="entry name" value="NTF2-like"/>
    <property type="match status" value="1"/>
</dbReference>
<evidence type="ECO:0000256" key="1">
    <source>
        <dbReference type="ARBA" id="ARBA00010641"/>
    </source>
</evidence>
<dbReference type="InterPro" id="IPR014305">
    <property type="entry name" value="RNA_pol_sigma-G_actinobac"/>
</dbReference>
<dbReference type="RefSeq" id="WP_156089797.1">
    <property type="nucleotide sequence ID" value="NZ_CP073767.1"/>
</dbReference>
<dbReference type="GO" id="GO:0006352">
    <property type="term" value="P:DNA-templated transcription initiation"/>
    <property type="evidence" value="ECO:0007669"/>
    <property type="project" value="InterPro"/>
</dbReference>
<evidence type="ECO:0000259" key="6">
    <source>
        <dbReference type="Pfam" id="PF04542"/>
    </source>
</evidence>
<keyword evidence="5" id="KW-0804">Transcription</keyword>
<dbReference type="Proteomes" id="UP001058003">
    <property type="component" value="Chromosome"/>
</dbReference>
<dbReference type="PANTHER" id="PTHR30173">
    <property type="entry name" value="SIGMA 19 FACTOR"/>
    <property type="match status" value="1"/>
</dbReference>
<protein>
    <submittedName>
        <fullName evidence="9">Sigma-70 family RNA polymerase sigma factor</fullName>
    </submittedName>
</protein>
<dbReference type="Pfam" id="PF04542">
    <property type="entry name" value="Sigma70_r2"/>
    <property type="match status" value="1"/>
</dbReference>
<dbReference type="CDD" id="cd06171">
    <property type="entry name" value="Sigma70_r4"/>
    <property type="match status" value="1"/>
</dbReference>
<feature type="domain" description="SnoaL-like" evidence="8">
    <location>
        <begin position="202"/>
        <end position="298"/>
    </location>
</feature>
<keyword evidence="10" id="KW-1185">Reference proteome</keyword>
<comment type="subunit">
    <text evidence="2">Interacts transiently with the RNA polymerase catalytic core formed by RpoA, RpoB, RpoC and RpoZ (2 alpha, 1 beta, 1 beta' and 1 omega subunit) to form the RNA polymerase holoenzyme that can initiate transcription.</text>
</comment>